<dbReference type="CDD" id="cd09272">
    <property type="entry name" value="RNase_HI_RT_Ty1"/>
    <property type="match status" value="1"/>
</dbReference>
<sequence length="506" mass="56671">MKHHKVWIQRSATPEDAPIPSTWAYRRKLGANNQVIEYKARIVSPGGQGHSATASWIRHPGKYGPRAEESHLRAAPGPKRLVPKREDTFLFVHVDDLVIISQKPEIFKTEMELKFSIKYMGKAVFLLGMNIERTHDALLINQTQYIKRKLAEYDLDTLHPATCPLAPGQYLKKATQTEIEELRKLGHNYCALVGLLNYLSVLTPPNIAYAVSSLSQYLEALGINHYYSAVQVFQYLSGTRHLGLTFKKENAGGVKAFVEADWDNCPDTCRSVTGFAVLSGQHLIAWKSTKQPTVSLSTAEAEYKAMSDVGQELAWLDNLITAIEINAMPQAFQLLVNIQGAIDLAKSETSQNSFRTKHMSLRLHFIRELLVANLIELKHVKSSNNAADILTKPCGRSSINRSLAQLNPLTGSKPALPLSPRSTAGCWNETQTPNPKRLKGLDPCPRHQLEKDPVQSTRDDKNKQLLETPRENEESLLNRTTNQLNNRETSSEVPLLARISEQTKQT</sequence>
<dbReference type="PANTHER" id="PTHR11439:SF499">
    <property type="entry name" value="PPC DOMAIN-CONTAINING PROTEIN"/>
    <property type="match status" value="1"/>
</dbReference>
<comment type="caution">
    <text evidence="2">The sequence shown here is derived from an EMBL/GenBank/DDBJ whole genome shotgun (WGS) entry which is preliminary data.</text>
</comment>
<evidence type="ECO:0000256" key="1">
    <source>
        <dbReference type="SAM" id="MobiDB-lite"/>
    </source>
</evidence>
<reference evidence="2 3" key="1">
    <citation type="submission" date="2017-11" db="EMBL/GenBank/DDBJ databases">
        <title>De novo assembly and phasing of dikaryotic genomes from two isolates of Puccinia coronata f. sp. avenae, the causal agent of oat crown rust.</title>
        <authorList>
            <person name="Miller M.E."/>
            <person name="Zhang Y."/>
            <person name="Omidvar V."/>
            <person name="Sperschneider J."/>
            <person name="Schwessinger B."/>
            <person name="Raley C."/>
            <person name="Palmer J.M."/>
            <person name="Garnica D."/>
            <person name="Upadhyaya N."/>
            <person name="Rathjen J."/>
            <person name="Taylor J.M."/>
            <person name="Park R.F."/>
            <person name="Dodds P.N."/>
            <person name="Hirsch C.D."/>
            <person name="Kianian S.F."/>
            <person name="Figueroa M."/>
        </authorList>
    </citation>
    <scope>NUCLEOTIDE SEQUENCE [LARGE SCALE GENOMIC DNA]</scope>
    <source>
        <strain evidence="2">12SD80</strain>
    </source>
</reference>
<feature type="compositionally biased region" description="Basic and acidic residues" evidence="1">
    <location>
        <begin position="444"/>
        <end position="473"/>
    </location>
</feature>
<dbReference type="Proteomes" id="UP000235392">
    <property type="component" value="Unassembled WGS sequence"/>
</dbReference>
<organism evidence="2 3">
    <name type="scientific">Puccinia coronata f. sp. avenae</name>
    <dbReference type="NCBI Taxonomy" id="200324"/>
    <lineage>
        <taxon>Eukaryota</taxon>
        <taxon>Fungi</taxon>
        <taxon>Dikarya</taxon>
        <taxon>Basidiomycota</taxon>
        <taxon>Pucciniomycotina</taxon>
        <taxon>Pucciniomycetes</taxon>
        <taxon>Pucciniales</taxon>
        <taxon>Pucciniaceae</taxon>
        <taxon>Puccinia</taxon>
    </lineage>
</organism>
<evidence type="ECO:0000313" key="3">
    <source>
        <dbReference type="Proteomes" id="UP000235392"/>
    </source>
</evidence>
<proteinExistence type="predicted"/>
<dbReference type="EMBL" id="PGCI01000013">
    <property type="protein sequence ID" value="PLW50011.1"/>
    <property type="molecule type" value="Genomic_DNA"/>
</dbReference>
<evidence type="ECO:0000313" key="2">
    <source>
        <dbReference type="EMBL" id="PLW50011.1"/>
    </source>
</evidence>
<protein>
    <recommendedName>
        <fullName evidence="4">Reverse transcriptase Ty1/copia-type domain-containing protein</fullName>
    </recommendedName>
</protein>
<name>A0A2N5VJ42_9BASI</name>
<feature type="region of interest" description="Disordered" evidence="1">
    <location>
        <begin position="406"/>
        <end position="493"/>
    </location>
</feature>
<dbReference type="PANTHER" id="PTHR11439">
    <property type="entry name" value="GAG-POL-RELATED RETROTRANSPOSON"/>
    <property type="match status" value="1"/>
</dbReference>
<dbReference type="AlphaFoldDB" id="A0A2N5VJ42"/>
<gene>
    <name evidence="2" type="ORF">PCASD_01238</name>
</gene>
<evidence type="ECO:0008006" key="4">
    <source>
        <dbReference type="Google" id="ProtNLM"/>
    </source>
</evidence>
<accession>A0A2N5VJ42</accession>
<feature type="compositionally biased region" description="Low complexity" evidence="1">
    <location>
        <begin position="477"/>
        <end position="487"/>
    </location>
</feature>